<name>A0ABU3RWS2_9MICO</name>
<keyword evidence="3" id="KW-1185">Reference proteome</keyword>
<proteinExistence type="predicted"/>
<feature type="transmembrane region" description="Helical" evidence="1">
    <location>
        <begin position="944"/>
        <end position="964"/>
    </location>
</feature>
<evidence type="ECO:0008006" key="4">
    <source>
        <dbReference type="Google" id="ProtNLM"/>
    </source>
</evidence>
<organism evidence="2 3">
    <name type="scientific">Microbacterium algihabitans</name>
    <dbReference type="NCBI Taxonomy" id="3075992"/>
    <lineage>
        <taxon>Bacteria</taxon>
        <taxon>Bacillati</taxon>
        <taxon>Actinomycetota</taxon>
        <taxon>Actinomycetes</taxon>
        <taxon>Micrococcales</taxon>
        <taxon>Microbacteriaceae</taxon>
        <taxon>Microbacterium</taxon>
    </lineage>
</organism>
<evidence type="ECO:0000256" key="1">
    <source>
        <dbReference type="SAM" id="Phobius"/>
    </source>
</evidence>
<sequence>MRLLPSSSRVVFGGMVALVAAVTTALAVLVPALTEQAGDAGARGVVAARSGAETGLDLALPASGDPVAQDELVRRTIARVMPDGADLSIERTETAGLLDAGAGRAYLASIDGPALPLEAGRWPATASEAALGSTVAETLDVEIGDTFDLGGRTVQVTGLWSSSRAAADRWFGVRAAFAAGGGEGPVAVSAEVVDAVATADGLTREVHWTLRPDAARLDLATLHAVSAGWRALPDALAAEGVEAADIETAGALVPTAQIASARAAVLNAAAPVSLATVALASLAVTTLFAALLVGSAAAERRTRWARGQPLTRIVAAESVRALVPGVVGAIVGAVTVAVVLTPSVAMVPWITGATAVGAAAPAVLVAVLATRDVGVLSRAEGAASPSRRWSAGVAASVVLLLAGFTTWRALTLGSTSGDGRGGLSPDPVAVAAPAALLPAAVLVATAAPLLLTQRLRERRAARGSATAFLSAMGAARRPFALAATVAVVGVAVAQLGFAAVYQSTWDAGYRTALAAQEGTDLRVAGDGDELTPAVLDRVAGVESVAGVAPVWTANTSIAARSASLVIASPAAVAALADPAVPDRDRLAEGARSDAPGPLLPEDAQDLTVQVRATDATAQAAAVVLVDAWGRVTSVGAGSDGAFAIPAVSAGPGGAWRLAAVEVAVSTGDEFGALVAIDGVSVDGALLDLGAAVMPVDISGEAIDMQTAAGPAEVSVGSAITRVRFVPVASTASAVVSQAFAAASGVTEGDTLPLALAPGAESRPARVAAVVPVIPGAPLDSAVFVDVGTALSSRLRTATALPGAEGAWISPGADPEAVAAVLPDGSRIAGTTADDGYVVLSKVPTLLWTGAAGFAALAVAGLAAIALVTRRSRRDEASSLRAIGVARAVRRRLRVTEAAAAVAAGSLVAVVATAVAAMVLLPVVITGALPRAVDVDVVIDPVRAGGVVALAVLVALAVAVCFAMRDDISTDGGER</sequence>
<gene>
    <name evidence="2" type="ORF">RWH43_11250</name>
</gene>
<feature type="transmembrane region" description="Helical" evidence="1">
    <location>
        <begin position="274"/>
        <end position="298"/>
    </location>
</feature>
<comment type="caution">
    <text evidence="2">The sequence shown here is derived from an EMBL/GenBank/DDBJ whole genome shotgun (WGS) entry which is preliminary data.</text>
</comment>
<feature type="transmembrane region" description="Helical" evidence="1">
    <location>
        <begin position="479"/>
        <end position="501"/>
    </location>
</feature>
<feature type="transmembrane region" description="Helical" evidence="1">
    <location>
        <begin position="845"/>
        <end position="867"/>
    </location>
</feature>
<protein>
    <recommendedName>
        <fullName evidence="4">FtsX-like permease family protein</fullName>
    </recommendedName>
</protein>
<feature type="transmembrane region" description="Helical" evidence="1">
    <location>
        <begin position="899"/>
        <end position="924"/>
    </location>
</feature>
<keyword evidence="1" id="KW-0812">Transmembrane</keyword>
<feature type="transmembrane region" description="Helical" evidence="1">
    <location>
        <begin position="346"/>
        <end position="369"/>
    </location>
</feature>
<feature type="transmembrane region" description="Helical" evidence="1">
    <location>
        <begin position="319"/>
        <end position="340"/>
    </location>
</feature>
<dbReference type="RefSeq" id="WP_316001515.1">
    <property type="nucleotide sequence ID" value="NZ_JAWDIU010000003.1"/>
</dbReference>
<evidence type="ECO:0000313" key="3">
    <source>
        <dbReference type="Proteomes" id="UP001256673"/>
    </source>
</evidence>
<evidence type="ECO:0000313" key="2">
    <source>
        <dbReference type="EMBL" id="MDU0327333.1"/>
    </source>
</evidence>
<reference evidence="2 3" key="1">
    <citation type="submission" date="2023-09" db="EMBL/GenBank/DDBJ databases">
        <title>Microbacterium fusihabitans sp. nov., Microbacterium phycihabitans sp. nov., and Microbacterium cervinum sp. nov., isolated from dried seaweeds of beach.</title>
        <authorList>
            <person name="Lee S.D."/>
        </authorList>
    </citation>
    <scope>NUCLEOTIDE SEQUENCE [LARGE SCALE GENOMIC DNA]</scope>
    <source>
        <strain evidence="2 3">KSW2-21</strain>
    </source>
</reference>
<feature type="transmembrane region" description="Helical" evidence="1">
    <location>
        <begin position="430"/>
        <end position="452"/>
    </location>
</feature>
<dbReference type="Proteomes" id="UP001256673">
    <property type="component" value="Unassembled WGS sequence"/>
</dbReference>
<feature type="transmembrane region" description="Helical" evidence="1">
    <location>
        <begin position="389"/>
        <end position="410"/>
    </location>
</feature>
<keyword evidence="1" id="KW-0472">Membrane</keyword>
<keyword evidence="1" id="KW-1133">Transmembrane helix</keyword>
<accession>A0ABU3RWS2</accession>
<dbReference type="EMBL" id="JAWDIU010000003">
    <property type="protein sequence ID" value="MDU0327333.1"/>
    <property type="molecule type" value="Genomic_DNA"/>
</dbReference>